<dbReference type="InterPro" id="IPR014729">
    <property type="entry name" value="Rossmann-like_a/b/a_fold"/>
</dbReference>
<gene>
    <name evidence="3" type="ORF">HCT48_03145</name>
</gene>
<sequence>MNITVLVKQVPNTAEIRIDPVKNTLIRDGVPSIINPDDKAGLEEALRLKEQFGATVTVLSMGPPQAEIALREAMAMGADRAILVSDRKFGGADTLATSTTLVAALKQLSSDLIIAGRQAIDGDTAQVGPQVAEMLDLPQVSYVKKLQFDGKKTLKIERAIEDGHYLLEVDLPCLITVLTEANKPRYMHVNHLVEVFKKEVEIWDFAKIQPDESQIGLAGSPTKVKKSYTKGVKQSGKIVQPANAEEAADLIVEKLKELFII</sequence>
<dbReference type="SUPFAM" id="SSF52402">
    <property type="entry name" value="Adenine nucleotide alpha hydrolases-like"/>
    <property type="match status" value="1"/>
</dbReference>
<dbReference type="PANTHER" id="PTHR21294">
    <property type="entry name" value="ELECTRON TRANSFER FLAVOPROTEIN BETA-SUBUNIT"/>
    <property type="match status" value="1"/>
</dbReference>
<keyword evidence="1" id="KW-0249">Electron transport</keyword>
<dbReference type="CDD" id="cd01714">
    <property type="entry name" value="ETF_beta"/>
    <property type="match status" value="1"/>
</dbReference>
<feature type="domain" description="Electron transfer flavoprotein alpha/beta-subunit N-terminal" evidence="2">
    <location>
        <begin position="22"/>
        <end position="212"/>
    </location>
</feature>
<dbReference type="SMART" id="SM00893">
    <property type="entry name" value="ETF"/>
    <property type="match status" value="1"/>
</dbReference>
<dbReference type="Pfam" id="PF01012">
    <property type="entry name" value="ETF"/>
    <property type="match status" value="1"/>
</dbReference>
<keyword evidence="4" id="KW-1185">Reference proteome</keyword>
<evidence type="ECO:0000256" key="1">
    <source>
        <dbReference type="ARBA" id="ARBA00022982"/>
    </source>
</evidence>
<accession>A0A968GHR8</accession>
<proteinExistence type="predicted"/>
<dbReference type="InterPro" id="IPR014730">
    <property type="entry name" value="ETF_a/b_N"/>
</dbReference>
<organism evidence="3 4">
    <name type="scientific">Entomospira culicis</name>
    <dbReference type="NCBI Taxonomy" id="2719989"/>
    <lineage>
        <taxon>Bacteria</taxon>
        <taxon>Pseudomonadati</taxon>
        <taxon>Spirochaetota</taxon>
        <taxon>Spirochaetia</taxon>
        <taxon>Spirochaetales</taxon>
        <taxon>Spirochaetaceae</taxon>
        <taxon>Entomospira</taxon>
    </lineage>
</organism>
<dbReference type="Proteomes" id="UP000778951">
    <property type="component" value="Unassembled WGS sequence"/>
</dbReference>
<dbReference type="GO" id="GO:0009055">
    <property type="term" value="F:electron transfer activity"/>
    <property type="evidence" value="ECO:0007669"/>
    <property type="project" value="InterPro"/>
</dbReference>
<dbReference type="AlphaFoldDB" id="A0A968GHR8"/>
<dbReference type="InterPro" id="IPR033948">
    <property type="entry name" value="ETF_beta_N"/>
</dbReference>
<protein>
    <submittedName>
        <fullName evidence="3">Electron transfer flavoprotein subunit beta/FixA family protein</fullName>
    </submittedName>
</protein>
<dbReference type="RefSeq" id="WP_167695307.1">
    <property type="nucleotide sequence ID" value="NZ_CP118181.1"/>
</dbReference>
<dbReference type="EMBL" id="JAATLM010000001">
    <property type="protein sequence ID" value="NIZ69209.1"/>
    <property type="molecule type" value="Genomic_DNA"/>
</dbReference>
<dbReference type="PANTHER" id="PTHR21294:SF17">
    <property type="entry name" value="PROTEIN FIXA"/>
    <property type="match status" value="1"/>
</dbReference>
<dbReference type="PIRSF" id="PIRSF000090">
    <property type="entry name" value="Beta-ETF"/>
    <property type="match status" value="1"/>
</dbReference>
<name>A0A968GHR8_9SPIO</name>
<evidence type="ECO:0000313" key="4">
    <source>
        <dbReference type="Proteomes" id="UP000778951"/>
    </source>
</evidence>
<dbReference type="InterPro" id="IPR012255">
    <property type="entry name" value="ETF_b"/>
</dbReference>
<reference evidence="3" key="1">
    <citation type="submission" date="2020-03" db="EMBL/GenBank/DDBJ databases">
        <title>Spirochaetal bacteria isolated from arthropods constitute a novel genus Entomospira genus novum within the order Spirochaetales.</title>
        <authorList>
            <person name="Grana-Miraglia L."/>
            <person name="Sikutova S."/>
            <person name="Fingerle V."/>
            <person name="Sing A."/>
            <person name="Castillo-Ramirez S."/>
            <person name="Margos G."/>
            <person name="Rudolf I."/>
        </authorList>
    </citation>
    <scope>NUCLEOTIDE SEQUENCE</scope>
    <source>
        <strain evidence="3">BR149</strain>
    </source>
</reference>
<evidence type="ECO:0000313" key="3">
    <source>
        <dbReference type="EMBL" id="NIZ69209.1"/>
    </source>
</evidence>
<keyword evidence="1" id="KW-0813">Transport</keyword>
<dbReference type="Gene3D" id="3.40.50.620">
    <property type="entry name" value="HUPs"/>
    <property type="match status" value="1"/>
</dbReference>
<evidence type="ECO:0000259" key="2">
    <source>
        <dbReference type="SMART" id="SM00893"/>
    </source>
</evidence>
<comment type="caution">
    <text evidence="3">The sequence shown here is derived from an EMBL/GenBank/DDBJ whole genome shotgun (WGS) entry which is preliminary data.</text>
</comment>